<evidence type="ECO:0000313" key="1">
    <source>
        <dbReference type="EMBL" id="DAE30666.1"/>
    </source>
</evidence>
<name>A0A8S5RHS0_9VIRU</name>
<dbReference type="Pfam" id="PF13155">
    <property type="entry name" value="Toprim_2"/>
    <property type="match status" value="1"/>
</dbReference>
<proteinExistence type="predicted"/>
<protein>
    <submittedName>
        <fullName evidence="1">DNA primase</fullName>
    </submittedName>
</protein>
<dbReference type="CDD" id="cd01029">
    <property type="entry name" value="TOPRIM_primases"/>
    <property type="match status" value="1"/>
</dbReference>
<dbReference type="Gene3D" id="3.40.1360.10">
    <property type="match status" value="1"/>
</dbReference>
<dbReference type="EMBL" id="BK059105">
    <property type="protein sequence ID" value="DAE30666.1"/>
    <property type="molecule type" value="Genomic_DNA"/>
</dbReference>
<dbReference type="SUPFAM" id="SSF56731">
    <property type="entry name" value="DNA primase core"/>
    <property type="match status" value="1"/>
</dbReference>
<dbReference type="InterPro" id="IPR034154">
    <property type="entry name" value="TOPRIM_DnaG/twinkle"/>
</dbReference>
<reference evidence="1" key="1">
    <citation type="journal article" date="2021" name="Proc. Natl. Acad. Sci. U.S.A.">
        <title>A Catalog of Tens of Thousands of Viruses from Human Metagenomes Reveals Hidden Associations with Chronic Diseases.</title>
        <authorList>
            <person name="Tisza M.J."/>
            <person name="Buck C.B."/>
        </authorList>
    </citation>
    <scope>NUCLEOTIDE SEQUENCE</scope>
    <source>
        <strain evidence="1">CtML55</strain>
    </source>
</reference>
<accession>A0A8S5RHS0</accession>
<sequence>MFDYTFEPKITKEFLLSKNNEETYMTYYLGIPVKKGLFKSPLRSDSHVTCSFFRGKSGNLYFKDFASGKCLTFEGVVMEKYNCNYHTALRIIAKDFGYTKDSSVKKVAVKIQPKFEEEKQTFIQIEAKDFSEPELKWWGSFGITKDILYKFKVYSCSTVFLNGNIYAQSAQHSPIYGYYFGKKENIEQWRIYMPKRKEFRFIGNVSTKTIQGYKQLAKSGKLVVITKSMKDVMCLYSLGIPAIAPNSETQFVSDKILEELKQRFKYVVLLYDNDLTGVRFTNKIRKEHPELIVSMIPRSTGAKDISDYYHMYGRKGTQEFITNYIKKLKKNEKVD</sequence>
<organism evidence="1">
    <name type="scientific">virus sp. ctML55</name>
    <dbReference type="NCBI Taxonomy" id="2827627"/>
    <lineage>
        <taxon>Viruses</taxon>
    </lineage>
</organism>